<evidence type="ECO:0000256" key="1">
    <source>
        <dbReference type="SAM" id="MobiDB-lite"/>
    </source>
</evidence>
<feature type="region of interest" description="Disordered" evidence="1">
    <location>
        <begin position="1"/>
        <end position="36"/>
    </location>
</feature>
<sequence>MAENGSTPTYSVSNQLPSLRAKRKKKKAKKGANRKG</sequence>
<reference evidence="3" key="1">
    <citation type="journal article" date="2011" name="PLoS Genet.">
        <title>Genomic analysis of the necrotrophic fungal pathogens Sclerotinia sclerotiorum and Botrytis cinerea.</title>
        <authorList>
            <person name="Amselem J."/>
            <person name="Cuomo C.A."/>
            <person name="van Kan J.A."/>
            <person name="Viaud M."/>
            <person name="Benito E.P."/>
            <person name="Couloux A."/>
            <person name="Coutinho P.M."/>
            <person name="de Vries R.P."/>
            <person name="Dyer P.S."/>
            <person name="Fillinger S."/>
            <person name="Fournier E."/>
            <person name="Gout L."/>
            <person name="Hahn M."/>
            <person name="Kohn L."/>
            <person name="Lapalu N."/>
            <person name="Plummer K.M."/>
            <person name="Pradier J.M."/>
            <person name="Quevillon E."/>
            <person name="Sharon A."/>
            <person name="Simon A."/>
            <person name="ten Have A."/>
            <person name="Tudzynski B."/>
            <person name="Tudzynski P."/>
            <person name="Wincker P."/>
            <person name="Andrew M."/>
            <person name="Anthouard V."/>
            <person name="Beever R.E."/>
            <person name="Beffa R."/>
            <person name="Benoit I."/>
            <person name="Bouzid O."/>
            <person name="Brault B."/>
            <person name="Chen Z."/>
            <person name="Choquer M."/>
            <person name="Collemare J."/>
            <person name="Cotton P."/>
            <person name="Danchin E.G."/>
            <person name="Da Silva C."/>
            <person name="Gautier A."/>
            <person name="Giraud C."/>
            <person name="Giraud T."/>
            <person name="Gonzalez C."/>
            <person name="Grossetete S."/>
            <person name="Guldener U."/>
            <person name="Henrissat B."/>
            <person name="Howlett B.J."/>
            <person name="Kodira C."/>
            <person name="Kretschmer M."/>
            <person name="Lappartient A."/>
            <person name="Leroch M."/>
            <person name="Levis C."/>
            <person name="Mauceli E."/>
            <person name="Neuveglise C."/>
            <person name="Oeser B."/>
            <person name="Pearson M."/>
            <person name="Poulain J."/>
            <person name="Poussereau N."/>
            <person name="Quesneville H."/>
            <person name="Rascle C."/>
            <person name="Schumacher J."/>
            <person name="Segurens B."/>
            <person name="Sexton A."/>
            <person name="Silva E."/>
            <person name="Sirven C."/>
            <person name="Soanes D.M."/>
            <person name="Talbot N.J."/>
            <person name="Templeton M."/>
            <person name="Yandava C."/>
            <person name="Yarden O."/>
            <person name="Zeng Q."/>
            <person name="Rollins J.A."/>
            <person name="Lebrun M.H."/>
            <person name="Dickman M."/>
        </authorList>
    </citation>
    <scope>NUCLEOTIDE SEQUENCE [LARGE SCALE GENOMIC DNA]</scope>
    <source>
        <strain evidence="3">T4</strain>
    </source>
</reference>
<gene>
    <name evidence="2" type="ORF">BofuT4_P025700.1</name>
</gene>
<feature type="compositionally biased region" description="Polar residues" evidence="1">
    <location>
        <begin position="1"/>
        <end position="17"/>
    </location>
</feature>
<dbReference type="AlphaFoldDB" id="G2YEH3"/>
<protein>
    <submittedName>
        <fullName evidence="2">Uncharacterized protein</fullName>
    </submittedName>
</protein>
<accession>G2YEH3</accession>
<organism evidence="2 3">
    <name type="scientific">Botryotinia fuckeliana (strain T4)</name>
    <name type="common">Noble rot fungus</name>
    <name type="synonym">Botrytis cinerea</name>
    <dbReference type="NCBI Taxonomy" id="999810"/>
    <lineage>
        <taxon>Eukaryota</taxon>
        <taxon>Fungi</taxon>
        <taxon>Dikarya</taxon>
        <taxon>Ascomycota</taxon>
        <taxon>Pezizomycotina</taxon>
        <taxon>Leotiomycetes</taxon>
        <taxon>Helotiales</taxon>
        <taxon>Sclerotiniaceae</taxon>
        <taxon>Botrytis</taxon>
    </lineage>
</organism>
<dbReference type="EMBL" id="FQ790323">
    <property type="protein sequence ID" value="CCD50171.1"/>
    <property type="molecule type" value="Genomic_DNA"/>
</dbReference>
<evidence type="ECO:0000313" key="3">
    <source>
        <dbReference type="Proteomes" id="UP000008177"/>
    </source>
</evidence>
<evidence type="ECO:0000313" key="2">
    <source>
        <dbReference type="EMBL" id="CCD50171.1"/>
    </source>
</evidence>
<name>G2YEH3_BOTF4</name>
<dbReference type="InParanoid" id="G2YEH3"/>
<feature type="compositionally biased region" description="Basic residues" evidence="1">
    <location>
        <begin position="20"/>
        <end position="36"/>
    </location>
</feature>
<dbReference type="HOGENOM" id="CLU_3359573_0_0_1"/>
<proteinExistence type="predicted"/>
<dbReference type="Proteomes" id="UP000008177">
    <property type="component" value="Unplaced contigs"/>
</dbReference>